<dbReference type="Proteomes" id="UP000012174">
    <property type="component" value="Unassembled WGS sequence"/>
</dbReference>
<proteinExistence type="predicted"/>
<dbReference type="OrthoDB" id="3482285at2759"/>
<dbReference type="eggNOG" id="ENOG502RZ2Z">
    <property type="taxonomic scope" value="Eukaryota"/>
</dbReference>
<dbReference type="OMA" id="FTDEWYD"/>
<gene>
    <name evidence="2" type="ORF">UCREL1_4701</name>
</gene>
<dbReference type="InterPro" id="IPR029010">
    <property type="entry name" value="ThuA-like"/>
</dbReference>
<evidence type="ECO:0000313" key="2">
    <source>
        <dbReference type="EMBL" id="EMR68291.1"/>
    </source>
</evidence>
<dbReference type="EMBL" id="KB706271">
    <property type="protein sequence ID" value="EMR68291.1"/>
    <property type="molecule type" value="Genomic_DNA"/>
</dbReference>
<dbReference type="HOGENOM" id="CLU_057383_1_2_1"/>
<feature type="domain" description="ThuA-like" evidence="1">
    <location>
        <begin position="10"/>
        <end position="222"/>
    </location>
</feature>
<dbReference type="AlphaFoldDB" id="M7TED8"/>
<name>M7TED8_EUTLA</name>
<organism evidence="2 3">
    <name type="scientific">Eutypa lata (strain UCR-EL1)</name>
    <name type="common">Grapevine dieback disease fungus</name>
    <name type="synonym">Eutypa armeniacae</name>
    <dbReference type="NCBI Taxonomy" id="1287681"/>
    <lineage>
        <taxon>Eukaryota</taxon>
        <taxon>Fungi</taxon>
        <taxon>Dikarya</taxon>
        <taxon>Ascomycota</taxon>
        <taxon>Pezizomycotina</taxon>
        <taxon>Sordariomycetes</taxon>
        <taxon>Xylariomycetidae</taxon>
        <taxon>Xylariales</taxon>
        <taxon>Diatrypaceae</taxon>
        <taxon>Eutypa</taxon>
    </lineage>
</organism>
<protein>
    <submittedName>
        <fullName evidence="2">Putative glycosyl hydrolase protein</fullName>
    </submittedName>
</protein>
<sequence>MEAANNPFTVLVFSKTAGYRHDSIPAGIRAIKELGGASTQAFRVDASEDAALISADNLARYEVVVFLQTSGNFLSQEQLSGLRSFVRGGGGFVGIHCAASGLRGDPWYGELIGAVFTGHPVPQAGIVAVENRDHAIVSGLPAQWNWFDEWYNFSANPRDSVTVLLSIDEKCYEGGKMGEDHPLAWCREFDGGRTFYTSLGHFDEAYEDKEFRSHLLNGILWVAGRVTSI</sequence>
<dbReference type="PANTHER" id="PTHR40469">
    <property type="entry name" value="SECRETED GLYCOSYL HYDROLASE"/>
    <property type="match status" value="1"/>
</dbReference>
<reference evidence="3" key="1">
    <citation type="journal article" date="2013" name="Genome Announc.">
        <title>Draft genome sequence of the grapevine dieback fungus Eutypa lata UCR-EL1.</title>
        <authorList>
            <person name="Blanco-Ulate B."/>
            <person name="Rolshausen P.E."/>
            <person name="Cantu D."/>
        </authorList>
    </citation>
    <scope>NUCLEOTIDE SEQUENCE [LARGE SCALE GENOMIC DNA]</scope>
    <source>
        <strain evidence="3">UCR-EL1</strain>
    </source>
</reference>
<keyword evidence="2" id="KW-0378">Hydrolase</keyword>
<dbReference type="GO" id="GO:0016787">
    <property type="term" value="F:hydrolase activity"/>
    <property type="evidence" value="ECO:0007669"/>
    <property type="project" value="UniProtKB-KW"/>
</dbReference>
<evidence type="ECO:0000259" key="1">
    <source>
        <dbReference type="Pfam" id="PF06283"/>
    </source>
</evidence>
<keyword evidence="3" id="KW-1185">Reference proteome</keyword>
<dbReference type="SUPFAM" id="SSF52317">
    <property type="entry name" value="Class I glutamine amidotransferase-like"/>
    <property type="match status" value="1"/>
</dbReference>
<dbReference type="PANTHER" id="PTHR40469:SF2">
    <property type="entry name" value="GALACTOSE-BINDING DOMAIN-LIKE SUPERFAMILY PROTEIN"/>
    <property type="match status" value="1"/>
</dbReference>
<dbReference type="InterPro" id="IPR029062">
    <property type="entry name" value="Class_I_gatase-like"/>
</dbReference>
<dbReference type="Pfam" id="PF06283">
    <property type="entry name" value="ThuA"/>
    <property type="match status" value="1"/>
</dbReference>
<accession>M7TED8</accession>
<evidence type="ECO:0000313" key="3">
    <source>
        <dbReference type="Proteomes" id="UP000012174"/>
    </source>
</evidence>
<dbReference type="Gene3D" id="3.40.50.880">
    <property type="match status" value="1"/>
</dbReference>
<dbReference type="KEGG" id="ela:UCREL1_4701"/>